<sequence precursor="true">MTMAKSSLDSSLSPAATGPASSWPQGRKMLLGMLVFFALPLLVVAAMYGLDWHPNGRSHGTLVSPLKPLPPPAGIQDMRGAAVPANLWRDKWSMVYVTGPCREACEERLHLMRQIHVSMDKNMGRVQRILISSDTHLQAMQERYPDLIILHAPSSEVQAYAQHFQIAGDPSATHESPVTDNNTIYLVDPLANLMMYFPASLAPGDIRADIARLLNYAWAG</sequence>
<proteinExistence type="predicted"/>
<accession>C6XD30</accession>
<keyword evidence="1 2" id="KW-0812">Transmembrane</keyword>
<dbReference type="eggNOG" id="COG1999">
    <property type="taxonomic scope" value="Bacteria"/>
</dbReference>
<dbReference type="AlphaFoldDB" id="C6XD30"/>
<evidence type="ECO:0000313" key="3">
    <source>
        <dbReference type="Proteomes" id="UP000002743"/>
    </source>
</evidence>
<keyword evidence="3" id="KW-1185">Reference proteome</keyword>
<organism evidence="2 3">
    <name type="scientific">Methylovorus glucosotrophus (strain SIP3-4)</name>
    <dbReference type="NCBI Taxonomy" id="582744"/>
    <lineage>
        <taxon>Bacteria</taxon>
        <taxon>Pseudomonadati</taxon>
        <taxon>Pseudomonadota</taxon>
        <taxon>Betaproteobacteria</taxon>
        <taxon>Nitrosomonadales</taxon>
        <taxon>Methylophilaceae</taxon>
        <taxon>Methylovorus</taxon>
    </lineage>
</organism>
<dbReference type="STRING" id="582744.Msip34_1209"/>
<evidence type="ECO:0000313" key="2">
    <source>
        <dbReference type="EMBL" id="ACT50455.1"/>
    </source>
</evidence>
<reference evidence="3" key="1">
    <citation type="submission" date="2009-07" db="EMBL/GenBank/DDBJ databases">
        <title>Complete sequence of chromosome of Methylovorus sp. SIP3-4.</title>
        <authorList>
            <person name="Lucas S."/>
            <person name="Copeland A."/>
            <person name="Lapidus A."/>
            <person name="Glavina del Rio T."/>
            <person name="Tice H."/>
            <person name="Bruce D."/>
            <person name="Goodwin L."/>
            <person name="Pitluck S."/>
            <person name="Clum A."/>
            <person name="Larimer F."/>
            <person name="Land M."/>
            <person name="Hauser L."/>
            <person name="Kyrpides N."/>
            <person name="Mikhailova N."/>
            <person name="Kayluzhnaya M."/>
            <person name="Chistoserdova L."/>
        </authorList>
    </citation>
    <scope>NUCLEOTIDE SEQUENCE [LARGE SCALE GENOMIC DNA]</scope>
    <source>
        <strain evidence="3">SIP3-4</strain>
    </source>
</reference>
<gene>
    <name evidence="2" type="ordered locus">Msip34_1209</name>
</gene>
<dbReference type="Proteomes" id="UP000002743">
    <property type="component" value="Chromosome"/>
</dbReference>
<dbReference type="KEGG" id="mei:Msip34_1209"/>
<dbReference type="RefSeq" id="WP_015829953.1">
    <property type="nucleotide sequence ID" value="NC_012969.1"/>
</dbReference>
<protein>
    <submittedName>
        <fullName evidence="2">Transmembrane protein</fullName>
    </submittedName>
</protein>
<dbReference type="InterPro" id="IPR036249">
    <property type="entry name" value="Thioredoxin-like_sf"/>
</dbReference>
<evidence type="ECO:0000256" key="1">
    <source>
        <dbReference type="SAM" id="Phobius"/>
    </source>
</evidence>
<dbReference type="HOGENOM" id="CLU_109681_0_0_4"/>
<keyword evidence="1" id="KW-1133">Transmembrane helix</keyword>
<name>C6XD30_METGS</name>
<feature type="transmembrane region" description="Helical" evidence="1">
    <location>
        <begin position="29"/>
        <end position="50"/>
    </location>
</feature>
<keyword evidence="1" id="KW-0472">Membrane</keyword>
<dbReference type="Gene3D" id="3.40.30.10">
    <property type="entry name" value="Glutaredoxin"/>
    <property type="match status" value="1"/>
</dbReference>
<dbReference type="SUPFAM" id="SSF52833">
    <property type="entry name" value="Thioredoxin-like"/>
    <property type="match status" value="1"/>
</dbReference>
<dbReference type="EMBL" id="CP001674">
    <property type="protein sequence ID" value="ACT50455.1"/>
    <property type="molecule type" value="Genomic_DNA"/>
</dbReference>
<reference evidence="2 3" key="2">
    <citation type="journal article" date="2011" name="J. Bacteriol.">
        <title>Genomes of three methylotrophs from a single niche uncover genetic and metabolic divergence of Methylophilaceae.</title>
        <authorList>
            <person name="Lapidus A."/>
            <person name="Clum A."/>
            <person name="Labutti K."/>
            <person name="Kaluzhnaya M.G."/>
            <person name="Lim S."/>
            <person name="Beck D.A."/>
            <person name="Glavina Del Rio T."/>
            <person name="Nolan M."/>
            <person name="Mavromatis K."/>
            <person name="Huntemann M."/>
            <person name="Lucas S."/>
            <person name="Lidstrom M.E."/>
            <person name="Ivanova N."/>
            <person name="Chistoserdova L."/>
        </authorList>
    </citation>
    <scope>NUCLEOTIDE SEQUENCE [LARGE SCALE GENOMIC DNA]</scope>
    <source>
        <strain evidence="2 3">SIP3-4</strain>
    </source>
</reference>